<organism evidence="1 2">
    <name type="scientific">Ixodes persulcatus</name>
    <name type="common">Taiga tick</name>
    <dbReference type="NCBI Taxonomy" id="34615"/>
    <lineage>
        <taxon>Eukaryota</taxon>
        <taxon>Metazoa</taxon>
        <taxon>Ecdysozoa</taxon>
        <taxon>Arthropoda</taxon>
        <taxon>Chelicerata</taxon>
        <taxon>Arachnida</taxon>
        <taxon>Acari</taxon>
        <taxon>Parasitiformes</taxon>
        <taxon>Ixodida</taxon>
        <taxon>Ixodoidea</taxon>
        <taxon>Ixodidae</taxon>
        <taxon>Ixodinae</taxon>
        <taxon>Ixodes</taxon>
    </lineage>
</organism>
<protein>
    <submittedName>
        <fullName evidence="1">Uncharacterized protein</fullName>
    </submittedName>
</protein>
<name>A0AC60PJI1_IXOPE</name>
<reference evidence="1 2" key="1">
    <citation type="journal article" date="2020" name="Cell">
        <title>Large-Scale Comparative Analyses of Tick Genomes Elucidate Their Genetic Diversity and Vector Capacities.</title>
        <authorList>
            <consortium name="Tick Genome and Microbiome Consortium (TIGMIC)"/>
            <person name="Jia N."/>
            <person name="Wang J."/>
            <person name="Shi W."/>
            <person name="Du L."/>
            <person name="Sun Y."/>
            <person name="Zhan W."/>
            <person name="Jiang J.F."/>
            <person name="Wang Q."/>
            <person name="Zhang B."/>
            <person name="Ji P."/>
            <person name="Bell-Sakyi L."/>
            <person name="Cui X.M."/>
            <person name="Yuan T.T."/>
            <person name="Jiang B.G."/>
            <person name="Yang W.F."/>
            <person name="Lam T.T."/>
            <person name="Chang Q.C."/>
            <person name="Ding S.J."/>
            <person name="Wang X.J."/>
            <person name="Zhu J.G."/>
            <person name="Ruan X.D."/>
            <person name="Zhao L."/>
            <person name="Wei J.T."/>
            <person name="Ye R.Z."/>
            <person name="Que T.C."/>
            <person name="Du C.H."/>
            <person name="Zhou Y.H."/>
            <person name="Cheng J.X."/>
            <person name="Dai P.F."/>
            <person name="Guo W.B."/>
            <person name="Han X.H."/>
            <person name="Huang E.J."/>
            <person name="Li L.F."/>
            <person name="Wei W."/>
            <person name="Gao Y.C."/>
            <person name="Liu J.Z."/>
            <person name="Shao H.Z."/>
            <person name="Wang X."/>
            <person name="Wang C.C."/>
            <person name="Yang T.C."/>
            <person name="Huo Q.B."/>
            <person name="Li W."/>
            <person name="Chen H.Y."/>
            <person name="Chen S.E."/>
            <person name="Zhou L.G."/>
            <person name="Ni X.B."/>
            <person name="Tian J.H."/>
            <person name="Sheng Y."/>
            <person name="Liu T."/>
            <person name="Pan Y.S."/>
            <person name="Xia L.Y."/>
            <person name="Li J."/>
            <person name="Zhao F."/>
            <person name="Cao W.C."/>
        </authorList>
    </citation>
    <scope>NUCLEOTIDE SEQUENCE [LARGE SCALE GENOMIC DNA]</scope>
    <source>
        <strain evidence="1">Iper-2018</strain>
    </source>
</reference>
<evidence type="ECO:0000313" key="1">
    <source>
        <dbReference type="EMBL" id="KAG0420560.1"/>
    </source>
</evidence>
<proteinExistence type="predicted"/>
<keyword evidence="2" id="KW-1185">Reference proteome</keyword>
<accession>A0AC60PJI1</accession>
<dbReference type="Proteomes" id="UP000805193">
    <property type="component" value="Unassembled WGS sequence"/>
</dbReference>
<dbReference type="EMBL" id="JABSTQ010010495">
    <property type="protein sequence ID" value="KAG0420560.1"/>
    <property type="molecule type" value="Genomic_DNA"/>
</dbReference>
<evidence type="ECO:0000313" key="2">
    <source>
        <dbReference type="Proteomes" id="UP000805193"/>
    </source>
</evidence>
<comment type="caution">
    <text evidence="1">The sequence shown here is derived from an EMBL/GenBank/DDBJ whole genome shotgun (WGS) entry which is preliminary data.</text>
</comment>
<sequence>MEMSKPVPNFVHIQGHRAMVDYRGLRRVCSRCGLEGHIGPIVQDHTLRPMRRFWACDGRLHGALQEVRPRPRDHGHATTDCIRPQTPPPPPVVTNSDASSNAGVSDSQASDVQSNAAAIPGC</sequence>
<gene>
    <name evidence="1" type="ORF">HPB47_003428</name>
</gene>